<name>A0ABT8F7F6_9BACT</name>
<keyword evidence="2" id="KW-1185">Reference proteome</keyword>
<protein>
    <submittedName>
        <fullName evidence="1">SO2930 family diheme c-type cytochrome</fullName>
    </submittedName>
</protein>
<dbReference type="EMBL" id="JAUHJS010000006">
    <property type="protein sequence ID" value="MDN4166218.1"/>
    <property type="molecule type" value="Genomic_DNA"/>
</dbReference>
<proteinExistence type="predicted"/>
<dbReference type="NCBIfam" id="TIGR03806">
    <property type="entry name" value="chp_HNE_0200"/>
    <property type="match status" value="1"/>
</dbReference>
<dbReference type="Proteomes" id="UP001168552">
    <property type="component" value="Unassembled WGS sequence"/>
</dbReference>
<dbReference type="PROSITE" id="PS51257">
    <property type="entry name" value="PROKAR_LIPOPROTEIN"/>
    <property type="match status" value="1"/>
</dbReference>
<comment type="caution">
    <text evidence="1">The sequence shown here is derived from an EMBL/GenBank/DDBJ whole genome shotgun (WGS) entry which is preliminary data.</text>
</comment>
<evidence type="ECO:0000313" key="1">
    <source>
        <dbReference type="EMBL" id="MDN4166218.1"/>
    </source>
</evidence>
<gene>
    <name evidence="1" type="ORF">QWY31_11945</name>
</gene>
<dbReference type="RefSeq" id="WP_320004754.1">
    <property type="nucleotide sequence ID" value="NZ_JAUHJS010000006.1"/>
</dbReference>
<organism evidence="1 2">
    <name type="scientific">Shiella aurantiaca</name>
    <dbReference type="NCBI Taxonomy" id="3058365"/>
    <lineage>
        <taxon>Bacteria</taxon>
        <taxon>Pseudomonadati</taxon>
        <taxon>Bacteroidota</taxon>
        <taxon>Cytophagia</taxon>
        <taxon>Cytophagales</taxon>
        <taxon>Shiellaceae</taxon>
        <taxon>Shiella</taxon>
    </lineage>
</organism>
<evidence type="ECO:0000313" key="2">
    <source>
        <dbReference type="Proteomes" id="UP001168552"/>
    </source>
</evidence>
<sequence length="369" mass="41342">MKVYLPVSKIRIFLGTLASVFFFLACLYACTSEKKQNNQVIEEVALDGTDTKDIGPATLSSYGFFVGKLADLQPANDLIPYELNTPLFTDYAHKLRFIKLPEGSTMKYHPSEVLDFPVGTVLIKNFYYPLDFRQPHGERNIIETRLLTHKEAGWEALTYVWNEEQTEAYLQIAGDTRAVAWLDEQGQNRQVNYSVPSVTQCKGCHEKSEKLMPIGPTVRQLNQHGEANQIVGWEENGWLSEAPPKHTWPQVPIWDKAETGVLDARARAWLEINCAHCHRAEGPAKTSGLFLLTSETNPLHVGVGKPPVAAGKGSGGLQYGIVPGKPEESILYYRINSSHPGIMMPELGRKLIHTEGVALIKQWIEEMEK</sequence>
<reference evidence="1" key="1">
    <citation type="submission" date="2023-06" db="EMBL/GenBank/DDBJ databases">
        <title>Cytophagales bacterium Strain LB-30, isolated from soil.</title>
        <authorList>
            <person name="Liu B."/>
        </authorList>
    </citation>
    <scope>NUCLEOTIDE SEQUENCE</scope>
    <source>
        <strain evidence="1">LB-30</strain>
    </source>
</reference>
<dbReference type="InterPro" id="IPR022269">
    <property type="entry name" value="SO_2930-like_C"/>
</dbReference>
<accession>A0ABT8F7F6</accession>